<evidence type="ECO:0000313" key="3">
    <source>
        <dbReference type="Proteomes" id="UP001165069"/>
    </source>
</evidence>
<reference evidence="2 3" key="1">
    <citation type="journal article" date="2023" name="Antonie Van Leeuwenhoek">
        <title>Mesoterricola silvestris gen. nov., sp. nov., Mesoterricola sediminis sp. nov., Geothrix oryzae sp. nov., Geothrix edaphica sp. nov., Geothrix rubra sp. nov., and Geothrix limicola sp. nov., six novel members of Acidobacteriota isolated from soils.</title>
        <authorList>
            <person name="Itoh H."/>
            <person name="Sugisawa Y."/>
            <person name="Mise K."/>
            <person name="Xu Z."/>
            <person name="Kuniyasu M."/>
            <person name="Ushijima N."/>
            <person name="Kawano K."/>
            <person name="Kobayashi E."/>
            <person name="Shiratori Y."/>
            <person name="Masuda Y."/>
            <person name="Senoo K."/>
        </authorList>
    </citation>
    <scope>NUCLEOTIDE SEQUENCE [LARGE SCALE GENOMIC DNA]</scope>
    <source>
        <strain evidence="2 3">Red804</strain>
    </source>
</reference>
<name>A0ABQ5QF64_9BACT</name>
<dbReference type="InterPro" id="IPR000835">
    <property type="entry name" value="HTH_MarR-typ"/>
</dbReference>
<dbReference type="InterPro" id="IPR039422">
    <property type="entry name" value="MarR/SlyA-like"/>
</dbReference>
<dbReference type="InterPro" id="IPR036388">
    <property type="entry name" value="WH-like_DNA-bd_sf"/>
</dbReference>
<dbReference type="RefSeq" id="WP_285574623.1">
    <property type="nucleotide sequence ID" value="NZ_BSDE01000003.1"/>
</dbReference>
<feature type="domain" description="HTH marR-type" evidence="1">
    <location>
        <begin position="14"/>
        <end position="146"/>
    </location>
</feature>
<protein>
    <recommendedName>
        <fullName evidence="1">HTH marR-type domain-containing protein</fullName>
    </recommendedName>
</protein>
<gene>
    <name evidence="2" type="ORF">GETHLI_19810</name>
</gene>
<evidence type="ECO:0000313" key="2">
    <source>
        <dbReference type="EMBL" id="GLH73479.1"/>
    </source>
</evidence>
<sequence length="170" mass="18395">MGSQTKLPKADAATRRILQSLRAIVRDLRLASVSCERRFGLSAAQLFVLQVLQDQPGLSLGEVAERTGTDQSSVSVVVRKLQEKQLVQKQASPEDARRLVIHPTAAGSRLAQSAPPAVQGQLIQRLAALGTRDRAQLAELLERFAPADAEAQPMFFEEAAGTTKKGKARD</sequence>
<accession>A0ABQ5QF64</accession>
<dbReference type="PANTHER" id="PTHR33164">
    <property type="entry name" value="TRANSCRIPTIONAL REGULATOR, MARR FAMILY"/>
    <property type="match status" value="1"/>
</dbReference>
<dbReference type="EMBL" id="BSDE01000003">
    <property type="protein sequence ID" value="GLH73479.1"/>
    <property type="molecule type" value="Genomic_DNA"/>
</dbReference>
<dbReference type="SUPFAM" id="SSF46785">
    <property type="entry name" value="Winged helix' DNA-binding domain"/>
    <property type="match status" value="1"/>
</dbReference>
<dbReference type="Pfam" id="PF12802">
    <property type="entry name" value="MarR_2"/>
    <property type="match status" value="1"/>
</dbReference>
<dbReference type="PANTHER" id="PTHR33164:SF43">
    <property type="entry name" value="HTH-TYPE TRANSCRIPTIONAL REPRESSOR YETL"/>
    <property type="match status" value="1"/>
</dbReference>
<dbReference type="SMART" id="SM00347">
    <property type="entry name" value="HTH_MARR"/>
    <property type="match status" value="1"/>
</dbReference>
<evidence type="ECO:0000259" key="1">
    <source>
        <dbReference type="PROSITE" id="PS50995"/>
    </source>
</evidence>
<keyword evidence="3" id="KW-1185">Reference proteome</keyword>
<organism evidence="2 3">
    <name type="scientific">Geothrix limicola</name>
    <dbReference type="NCBI Taxonomy" id="2927978"/>
    <lineage>
        <taxon>Bacteria</taxon>
        <taxon>Pseudomonadati</taxon>
        <taxon>Acidobacteriota</taxon>
        <taxon>Holophagae</taxon>
        <taxon>Holophagales</taxon>
        <taxon>Holophagaceae</taxon>
        <taxon>Geothrix</taxon>
    </lineage>
</organism>
<dbReference type="InterPro" id="IPR036390">
    <property type="entry name" value="WH_DNA-bd_sf"/>
</dbReference>
<dbReference type="Proteomes" id="UP001165069">
    <property type="component" value="Unassembled WGS sequence"/>
</dbReference>
<dbReference type="Gene3D" id="1.10.10.10">
    <property type="entry name" value="Winged helix-like DNA-binding domain superfamily/Winged helix DNA-binding domain"/>
    <property type="match status" value="1"/>
</dbReference>
<comment type="caution">
    <text evidence="2">The sequence shown here is derived from an EMBL/GenBank/DDBJ whole genome shotgun (WGS) entry which is preliminary data.</text>
</comment>
<proteinExistence type="predicted"/>
<dbReference type="PROSITE" id="PS50995">
    <property type="entry name" value="HTH_MARR_2"/>
    <property type="match status" value="1"/>
</dbReference>